<dbReference type="InterPro" id="IPR023395">
    <property type="entry name" value="MCP_dom_sf"/>
</dbReference>
<feature type="repeat" description="Solcar" evidence="10">
    <location>
        <begin position="125"/>
        <end position="211"/>
    </location>
</feature>
<evidence type="ECO:0000256" key="9">
    <source>
        <dbReference type="ARBA" id="ARBA00055350"/>
    </source>
</evidence>
<evidence type="ECO:0000256" key="2">
    <source>
        <dbReference type="ARBA" id="ARBA00006375"/>
    </source>
</evidence>
<evidence type="ECO:0000313" key="13">
    <source>
        <dbReference type="Proteomes" id="UP001314263"/>
    </source>
</evidence>
<evidence type="ECO:0000256" key="1">
    <source>
        <dbReference type="ARBA" id="ARBA00004225"/>
    </source>
</evidence>
<dbReference type="Pfam" id="PF00153">
    <property type="entry name" value="Mito_carr"/>
    <property type="match status" value="3"/>
</dbReference>
<keyword evidence="4 10" id="KW-0812">Transmembrane</keyword>
<comment type="caution">
    <text evidence="12">The sequence shown here is derived from an EMBL/GenBank/DDBJ whole genome shotgun (WGS) entry which is preliminary data.</text>
</comment>
<dbReference type="PROSITE" id="PS50920">
    <property type="entry name" value="SOLCAR"/>
    <property type="match status" value="3"/>
</dbReference>
<evidence type="ECO:0000256" key="11">
    <source>
        <dbReference type="RuleBase" id="RU000488"/>
    </source>
</evidence>
<evidence type="ECO:0000256" key="3">
    <source>
        <dbReference type="ARBA" id="ARBA00022448"/>
    </source>
</evidence>
<feature type="repeat" description="Solcar" evidence="10">
    <location>
        <begin position="226"/>
        <end position="323"/>
    </location>
</feature>
<comment type="function">
    <text evidence="9">Mitochondrial transporter that mediates uptake of thiamine diphosphate (ThDP) into mitochondria.</text>
</comment>
<evidence type="ECO:0000256" key="5">
    <source>
        <dbReference type="ARBA" id="ARBA00022737"/>
    </source>
</evidence>
<accession>A0AAV1HUR8</accession>
<evidence type="ECO:0000313" key="12">
    <source>
        <dbReference type="EMBL" id="CAK0751728.1"/>
    </source>
</evidence>
<dbReference type="PANTHER" id="PTHR24089">
    <property type="entry name" value="SOLUTE CARRIER FAMILY 25"/>
    <property type="match status" value="1"/>
</dbReference>
<evidence type="ECO:0000256" key="6">
    <source>
        <dbReference type="ARBA" id="ARBA00022989"/>
    </source>
</evidence>
<dbReference type="GO" id="GO:0031966">
    <property type="term" value="C:mitochondrial membrane"/>
    <property type="evidence" value="ECO:0007669"/>
    <property type="project" value="UniProtKB-SubCell"/>
</dbReference>
<name>A0AAV1HUR8_9CHLO</name>
<keyword evidence="3 11" id="KW-0813">Transport</keyword>
<evidence type="ECO:0000256" key="8">
    <source>
        <dbReference type="ARBA" id="ARBA00023136"/>
    </source>
</evidence>
<organism evidence="12 13">
    <name type="scientific">Coccomyxa viridis</name>
    <dbReference type="NCBI Taxonomy" id="1274662"/>
    <lineage>
        <taxon>Eukaryota</taxon>
        <taxon>Viridiplantae</taxon>
        <taxon>Chlorophyta</taxon>
        <taxon>core chlorophytes</taxon>
        <taxon>Trebouxiophyceae</taxon>
        <taxon>Trebouxiophyceae incertae sedis</taxon>
        <taxon>Coccomyxaceae</taxon>
        <taxon>Coccomyxa</taxon>
    </lineage>
</organism>
<feature type="repeat" description="Solcar" evidence="10">
    <location>
        <begin position="14"/>
        <end position="114"/>
    </location>
</feature>
<comment type="subcellular location">
    <subcellularLocation>
        <location evidence="1">Mitochondrion membrane</location>
        <topology evidence="1">Multi-pass membrane protein</topology>
    </subcellularLocation>
</comment>
<comment type="similarity">
    <text evidence="2 11">Belongs to the mitochondrial carrier (TC 2.A.29) family.</text>
</comment>
<dbReference type="PRINTS" id="PR00926">
    <property type="entry name" value="MITOCARRIER"/>
</dbReference>
<keyword evidence="5" id="KW-0677">Repeat</keyword>
<keyword evidence="7" id="KW-0496">Mitochondrion</keyword>
<reference evidence="12 13" key="1">
    <citation type="submission" date="2023-10" db="EMBL/GenBank/DDBJ databases">
        <authorList>
            <person name="Maclean D."/>
            <person name="Macfadyen A."/>
        </authorList>
    </citation>
    <scope>NUCLEOTIDE SEQUENCE [LARGE SCALE GENOMIC DNA]</scope>
</reference>
<keyword evidence="8 10" id="KW-0472">Membrane</keyword>
<evidence type="ECO:0000256" key="7">
    <source>
        <dbReference type="ARBA" id="ARBA00023128"/>
    </source>
</evidence>
<gene>
    <name evidence="12" type="ORF">CVIRNUC_002090</name>
</gene>
<protein>
    <submittedName>
        <fullName evidence="12">Uncharacterized protein</fullName>
    </submittedName>
</protein>
<dbReference type="Gene3D" id="1.50.40.10">
    <property type="entry name" value="Mitochondrial carrier domain"/>
    <property type="match status" value="1"/>
</dbReference>
<dbReference type="InterPro" id="IPR002067">
    <property type="entry name" value="MCP"/>
</dbReference>
<evidence type="ECO:0000256" key="4">
    <source>
        <dbReference type="ARBA" id="ARBA00022692"/>
    </source>
</evidence>
<dbReference type="InterPro" id="IPR018108">
    <property type="entry name" value="MCP_transmembrane"/>
</dbReference>
<evidence type="ECO:0000256" key="10">
    <source>
        <dbReference type="PROSITE-ProRule" id="PRU00282"/>
    </source>
</evidence>
<dbReference type="Proteomes" id="UP001314263">
    <property type="component" value="Unassembled WGS sequence"/>
</dbReference>
<keyword evidence="13" id="KW-1185">Reference proteome</keyword>
<proteinExistence type="inferred from homology"/>
<dbReference type="SUPFAM" id="SSF103506">
    <property type="entry name" value="Mitochondrial carrier"/>
    <property type="match status" value="1"/>
</dbReference>
<sequence length="339" mass="36279">MVGTAPGAKKERSNRAALDATAGAIAGAIARLVVNPLDVLKIRFQVQLEPISASQPVSSTASVLSKYTGLRQAFVTIVKEEGIRGLWRGTVPGQLLAVPYTAVQFVALQQCRSFAKRHGLLEGDRAWLLSFVSGAAAGAAATMASYPFDTLRTILAAQGKPPVYNGMLDAARGVLSRQGVRGLYSGLSVTLIEIMPYAALQFGLYDLFTAAAARAHNHEEEHRKAQQRWERFLCGLAAGSIAKLGTHPLDVAKKRFQIAGLDRAVQYGARVGADSVKSLPACLAQIYRREGLRGLYKGSLPSVLKAAPSAAVTFTAYEFVLGALSVFWAARAQNRTYDS</sequence>
<dbReference type="AlphaFoldDB" id="A0AAV1HUR8"/>
<dbReference type="FunFam" id="1.50.40.10:FF:000011">
    <property type="entry name" value="Mitochondrial thiamine pyrophosphate carrier 1"/>
    <property type="match status" value="1"/>
</dbReference>
<keyword evidence="6" id="KW-1133">Transmembrane helix</keyword>
<dbReference type="GO" id="GO:0090422">
    <property type="term" value="F:thiamine pyrophosphate transmembrane transporter activity"/>
    <property type="evidence" value="ECO:0007669"/>
    <property type="project" value="UniProtKB-ARBA"/>
</dbReference>
<dbReference type="EMBL" id="CAUYUE010000003">
    <property type="protein sequence ID" value="CAK0751728.1"/>
    <property type="molecule type" value="Genomic_DNA"/>
</dbReference>